<comment type="similarity">
    <text evidence="1">Belongs to the protein kinase superfamily. AGC Ser/Thr protein kinase family. PDPK1 subfamily.</text>
</comment>
<dbReference type="SUPFAM" id="SSF56112">
    <property type="entry name" value="Protein kinase-like (PK-like)"/>
    <property type="match status" value="1"/>
</dbReference>
<evidence type="ECO:0000256" key="7">
    <source>
        <dbReference type="ARBA" id="ARBA00022840"/>
    </source>
</evidence>
<organism evidence="11 12">
    <name type="scientific">Rhamnusium bicolor</name>
    <dbReference type="NCBI Taxonomy" id="1586634"/>
    <lineage>
        <taxon>Eukaryota</taxon>
        <taxon>Metazoa</taxon>
        <taxon>Ecdysozoa</taxon>
        <taxon>Arthropoda</taxon>
        <taxon>Hexapoda</taxon>
        <taxon>Insecta</taxon>
        <taxon>Pterygota</taxon>
        <taxon>Neoptera</taxon>
        <taxon>Endopterygota</taxon>
        <taxon>Coleoptera</taxon>
        <taxon>Polyphaga</taxon>
        <taxon>Cucujiformia</taxon>
        <taxon>Chrysomeloidea</taxon>
        <taxon>Cerambycidae</taxon>
        <taxon>Lepturinae</taxon>
        <taxon>Rhagiini</taxon>
        <taxon>Rhamnusium</taxon>
    </lineage>
</organism>
<evidence type="ECO:0000256" key="8">
    <source>
        <dbReference type="ARBA" id="ARBA00047899"/>
    </source>
</evidence>
<dbReference type="InterPro" id="IPR008271">
    <property type="entry name" value="Ser/Thr_kinase_AS"/>
</dbReference>
<evidence type="ECO:0000256" key="6">
    <source>
        <dbReference type="ARBA" id="ARBA00022777"/>
    </source>
</evidence>
<name>A0AAV8ZRP5_9CUCU</name>
<dbReference type="Gene3D" id="1.10.510.10">
    <property type="entry name" value="Transferase(Phosphotransferase) domain 1"/>
    <property type="match status" value="1"/>
</dbReference>
<accession>A0AAV8ZRP5</accession>
<keyword evidence="5" id="KW-0547">Nucleotide-binding</keyword>
<evidence type="ECO:0000313" key="11">
    <source>
        <dbReference type="EMBL" id="KAJ8969941.1"/>
    </source>
</evidence>
<evidence type="ECO:0000256" key="3">
    <source>
        <dbReference type="ARBA" id="ARBA00022527"/>
    </source>
</evidence>
<dbReference type="InterPro" id="IPR011009">
    <property type="entry name" value="Kinase-like_dom_sf"/>
</dbReference>
<dbReference type="GO" id="GO:0005524">
    <property type="term" value="F:ATP binding"/>
    <property type="evidence" value="ECO:0007669"/>
    <property type="project" value="UniProtKB-KW"/>
</dbReference>
<keyword evidence="12" id="KW-1185">Reference proteome</keyword>
<dbReference type="EC" id="2.7.11.1" evidence="2"/>
<dbReference type="PANTHER" id="PTHR24356:SF163">
    <property type="entry name" value="3-PHOSPHOINOSITIDE-DEPENDENT PROTEIN KINASE 1-RELATED"/>
    <property type="match status" value="1"/>
</dbReference>
<dbReference type="EMBL" id="JANEYF010000427">
    <property type="protein sequence ID" value="KAJ8969941.1"/>
    <property type="molecule type" value="Genomic_DNA"/>
</dbReference>
<keyword evidence="7" id="KW-0067">ATP-binding</keyword>
<evidence type="ECO:0000313" key="12">
    <source>
        <dbReference type="Proteomes" id="UP001162156"/>
    </source>
</evidence>
<keyword evidence="6" id="KW-0418">Kinase</keyword>
<dbReference type="AlphaFoldDB" id="A0AAV8ZRP5"/>
<dbReference type="PROSITE" id="PS00108">
    <property type="entry name" value="PROTEIN_KINASE_ST"/>
    <property type="match status" value="1"/>
</dbReference>
<protein>
    <recommendedName>
        <fullName evidence="2">non-specific serine/threonine protein kinase</fullName>
        <ecNumber evidence="2">2.7.11.1</ecNumber>
    </recommendedName>
</protein>
<keyword evidence="4" id="KW-0808">Transferase</keyword>
<evidence type="ECO:0000256" key="5">
    <source>
        <dbReference type="ARBA" id="ARBA00022741"/>
    </source>
</evidence>
<dbReference type="SMART" id="SM00220">
    <property type="entry name" value="S_TKc"/>
    <property type="match status" value="1"/>
</dbReference>
<reference evidence="11" key="1">
    <citation type="journal article" date="2023" name="Insect Mol. Biol.">
        <title>Genome sequencing provides insights into the evolution of gene families encoding plant cell wall-degrading enzymes in longhorned beetles.</title>
        <authorList>
            <person name="Shin N.R."/>
            <person name="Okamura Y."/>
            <person name="Kirsch R."/>
            <person name="Pauchet Y."/>
        </authorList>
    </citation>
    <scope>NUCLEOTIDE SEQUENCE</scope>
    <source>
        <strain evidence="11">RBIC_L_NR</strain>
    </source>
</reference>
<dbReference type="GO" id="GO:0004674">
    <property type="term" value="F:protein serine/threonine kinase activity"/>
    <property type="evidence" value="ECO:0007669"/>
    <property type="project" value="UniProtKB-KW"/>
</dbReference>
<dbReference type="Proteomes" id="UP001162156">
    <property type="component" value="Unassembled WGS sequence"/>
</dbReference>
<comment type="caution">
    <text evidence="11">The sequence shown here is derived from an EMBL/GenBank/DDBJ whole genome shotgun (WGS) entry which is preliminary data.</text>
</comment>
<sequence length="307" mass="35750">MNIKVLEKAHIIREKKTEYVMREKEVLRILGSSCQYFVRLYWTFQDTERLYFVLTYAKNGELLKQIEKHECFNIECTRYYTAELILALEYLHTKGIVHRDLKPENVLFDDNWHILITDFGSAKIVKEDTEKCDNDSDTNFRRRRNSFVGTAQFVSPEMLTDTSSSYASDLWALGCIIYQMVSGLMPFRGPSEYLIFQKILNLEYEYPEGFDKVAKDLVEKLLVIVPDKRLGITDVKPYTSLREHELFKGLNWENMGPPPKISDFCDNISENIIPDHLEPGLDEEKVSRLQLDLLPPASTPSRKKVST</sequence>
<dbReference type="Pfam" id="PF00069">
    <property type="entry name" value="Pkinase"/>
    <property type="match status" value="1"/>
</dbReference>
<feature type="domain" description="Protein kinase" evidence="10">
    <location>
        <begin position="1"/>
        <end position="247"/>
    </location>
</feature>
<dbReference type="CDD" id="cd05581">
    <property type="entry name" value="STKc_PDK1"/>
    <property type="match status" value="1"/>
</dbReference>
<evidence type="ECO:0000256" key="9">
    <source>
        <dbReference type="ARBA" id="ARBA00048679"/>
    </source>
</evidence>
<proteinExistence type="inferred from homology"/>
<dbReference type="FunFam" id="1.10.510.10:FF:000163">
    <property type="entry name" value="3-phosphoinositide-dependent protein kinase 1"/>
    <property type="match status" value="1"/>
</dbReference>
<evidence type="ECO:0000256" key="4">
    <source>
        <dbReference type="ARBA" id="ARBA00022679"/>
    </source>
</evidence>
<evidence type="ECO:0000256" key="1">
    <source>
        <dbReference type="ARBA" id="ARBA00010006"/>
    </source>
</evidence>
<dbReference type="InterPro" id="IPR039046">
    <property type="entry name" value="PDPK1"/>
</dbReference>
<keyword evidence="3" id="KW-0723">Serine/threonine-protein kinase</keyword>
<comment type="catalytic activity">
    <reaction evidence="8">
        <text>L-threonyl-[protein] + ATP = O-phospho-L-threonyl-[protein] + ADP + H(+)</text>
        <dbReference type="Rhea" id="RHEA:46608"/>
        <dbReference type="Rhea" id="RHEA-COMP:11060"/>
        <dbReference type="Rhea" id="RHEA-COMP:11605"/>
        <dbReference type="ChEBI" id="CHEBI:15378"/>
        <dbReference type="ChEBI" id="CHEBI:30013"/>
        <dbReference type="ChEBI" id="CHEBI:30616"/>
        <dbReference type="ChEBI" id="CHEBI:61977"/>
        <dbReference type="ChEBI" id="CHEBI:456216"/>
        <dbReference type="EC" id="2.7.11.1"/>
    </reaction>
</comment>
<dbReference type="InterPro" id="IPR050236">
    <property type="entry name" value="Ser_Thr_kinase_AGC"/>
</dbReference>
<dbReference type="Gene3D" id="3.30.200.20">
    <property type="entry name" value="Phosphorylase Kinase, domain 1"/>
    <property type="match status" value="1"/>
</dbReference>
<evidence type="ECO:0000259" key="10">
    <source>
        <dbReference type="PROSITE" id="PS50011"/>
    </source>
</evidence>
<dbReference type="GO" id="GO:0035556">
    <property type="term" value="P:intracellular signal transduction"/>
    <property type="evidence" value="ECO:0007669"/>
    <property type="project" value="TreeGrafter"/>
</dbReference>
<comment type="catalytic activity">
    <reaction evidence="9">
        <text>L-seryl-[protein] + ATP = O-phospho-L-seryl-[protein] + ADP + H(+)</text>
        <dbReference type="Rhea" id="RHEA:17989"/>
        <dbReference type="Rhea" id="RHEA-COMP:9863"/>
        <dbReference type="Rhea" id="RHEA-COMP:11604"/>
        <dbReference type="ChEBI" id="CHEBI:15378"/>
        <dbReference type="ChEBI" id="CHEBI:29999"/>
        <dbReference type="ChEBI" id="CHEBI:30616"/>
        <dbReference type="ChEBI" id="CHEBI:83421"/>
        <dbReference type="ChEBI" id="CHEBI:456216"/>
        <dbReference type="EC" id="2.7.11.1"/>
    </reaction>
</comment>
<gene>
    <name evidence="11" type="ORF">NQ314_001523</name>
</gene>
<dbReference type="PROSITE" id="PS50011">
    <property type="entry name" value="PROTEIN_KINASE_DOM"/>
    <property type="match status" value="1"/>
</dbReference>
<dbReference type="PANTHER" id="PTHR24356">
    <property type="entry name" value="SERINE/THREONINE-PROTEIN KINASE"/>
    <property type="match status" value="1"/>
</dbReference>
<dbReference type="InterPro" id="IPR000719">
    <property type="entry name" value="Prot_kinase_dom"/>
</dbReference>
<evidence type="ECO:0000256" key="2">
    <source>
        <dbReference type="ARBA" id="ARBA00012513"/>
    </source>
</evidence>